<keyword evidence="2" id="KW-1185">Reference proteome</keyword>
<name>D5RQL9_9PROT</name>
<sequence length="48" mass="5542">MASRLRSEAGRQRKESFWFFFQKEHESWNLRAGEGDLSGPLASPLICD</sequence>
<comment type="caution">
    <text evidence="1">The sequence shown here is derived from an EMBL/GenBank/DDBJ whole genome shotgun (WGS) entry which is preliminary data.</text>
</comment>
<organism evidence="1 2">
    <name type="scientific">Pseudoroseomonas cervicalis ATCC 49957</name>
    <dbReference type="NCBI Taxonomy" id="525371"/>
    <lineage>
        <taxon>Bacteria</taxon>
        <taxon>Pseudomonadati</taxon>
        <taxon>Pseudomonadota</taxon>
        <taxon>Alphaproteobacteria</taxon>
        <taxon>Acetobacterales</taxon>
        <taxon>Roseomonadaceae</taxon>
        <taxon>Roseomonas</taxon>
    </lineage>
</organism>
<gene>
    <name evidence="1" type="ORF">HMPREF0731_3381</name>
</gene>
<reference evidence="1 2" key="1">
    <citation type="submission" date="2010-04" db="EMBL/GenBank/DDBJ databases">
        <authorList>
            <person name="Qin X."/>
            <person name="Bachman B."/>
            <person name="Battles P."/>
            <person name="Bell A."/>
            <person name="Bess C."/>
            <person name="Bickham C."/>
            <person name="Chaboub L."/>
            <person name="Chen D."/>
            <person name="Coyle M."/>
            <person name="Deiros D.R."/>
            <person name="Dinh H."/>
            <person name="Forbes L."/>
            <person name="Fowler G."/>
            <person name="Francisco L."/>
            <person name="Fu Q."/>
            <person name="Gubbala S."/>
            <person name="Hale W."/>
            <person name="Han Y."/>
            <person name="Hemphill L."/>
            <person name="Highlander S.K."/>
            <person name="Hirani K."/>
            <person name="Hogues M."/>
            <person name="Jackson L."/>
            <person name="Jakkamsetti A."/>
            <person name="Javaid M."/>
            <person name="Jiang H."/>
            <person name="Korchina V."/>
            <person name="Kovar C."/>
            <person name="Lara F."/>
            <person name="Lee S."/>
            <person name="Mata R."/>
            <person name="Mathew T."/>
            <person name="Moen C."/>
            <person name="Morales K."/>
            <person name="Munidasa M."/>
            <person name="Nazareth L."/>
            <person name="Ngo R."/>
            <person name="Nguyen L."/>
            <person name="Okwuonu G."/>
            <person name="Ongeri F."/>
            <person name="Patil S."/>
            <person name="Petrosino J."/>
            <person name="Pham C."/>
            <person name="Pham P."/>
            <person name="Pu L.-L."/>
            <person name="Puazo M."/>
            <person name="Raj R."/>
            <person name="Reid J."/>
            <person name="Rouhana J."/>
            <person name="Saada N."/>
            <person name="Shang Y."/>
            <person name="Simmons D."/>
            <person name="Thornton R."/>
            <person name="Warren J."/>
            <person name="Weissenberger G."/>
            <person name="Zhang J."/>
            <person name="Zhang L."/>
            <person name="Zhou C."/>
            <person name="Zhu D."/>
            <person name="Muzny D."/>
            <person name="Worley K."/>
            <person name="Gibbs R."/>
        </authorList>
    </citation>
    <scope>NUCLEOTIDE SEQUENCE [LARGE SCALE GENOMIC DNA]</scope>
    <source>
        <strain evidence="1 2">ATCC 49957</strain>
    </source>
</reference>
<dbReference type="Proteomes" id="UP000005324">
    <property type="component" value="Unassembled WGS sequence"/>
</dbReference>
<protein>
    <submittedName>
        <fullName evidence="1">Uncharacterized protein</fullName>
    </submittedName>
</protein>
<proteinExistence type="predicted"/>
<dbReference type="EMBL" id="ADVL01000671">
    <property type="protein sequence ID" value="EFH10402.1"/>
    <property type="molecule type" value="Genomic_DNA"/>
</dbReference>
<evidence type="ECO:0000313" key="2">
    <source>
        <dbReference type="Proteomes" id="UP000005324"/>
    </source>
</evidence>
<evidence type="ECO:0000313" key="1">
    <source>
        <dbReference type="EMBL" id="EFH10402.1"/>
    </source>
</evidence>
<accession>D5RQL9</accession>
<dbReference type="AlphaFoldDB" id="D5RQL9"/>
<dbReference type="HOGENOM" id="CLU_3157301_0_0_5"/>